<feature type="non-terminal residue" evidence="1">
    <location>
        <position position="1"/>
    </location>
</feature>
<sequence>QPYQLNSTQGNIEIKPRCLSNYAYKVESPILLKPDKTFKWEIDQWQNYILGEPTFNKSDRIDVVIGSDVRADIRVLQ</sequence>
<evidence type="ECO:0000313" key="2">
    <source>
        <dbReference type="Proteomes" id="UP000606786"/>
    </source>
</evidence>
<reference evidence="1" key="1">
    <citation type="submission" date="2020-11" db="EMBL/GenBank/DDBJ databases">
        <authorList>
            <person name="Whitehead M."/>
        </authorList>
    </citation>
    <scope>NUCLEOTIDE SEQUENCE</scope>
    <source>
        <strain evidence="1">EGII</strain>
    </source>
</reference>
<keyword evidence="2" id="KW-1185">Reference proteome</keyword>
<protein>
    <submittedName>
        <fullName evidence="1">(Mediterranean fruit fly) hypothetical protein</fullName>
    </submittedName>
</protein>
<accession>A0A811USQ2</accession>
<evidence type="ECO:0000313" key="1">
    <source>
        <dbReference type="EMBL" id="CAD7001741.1"/>
    </source>
</evidence>
<name>A0A811USQ2_CERCA</name>
<dbReference type="Proteomes" id="UP000606786">
    <property type="component" value="Unassembled WGS sequence"/>
</dbReference>
<gene>
    <name evidence="1" type="ORF">CCAP1982_LOCUS10231</name>
</gene>
<dbReference type="AlphaFoldDB" id="A0A811USQ2"/>
<comment type="caution">
    <text evidence="1">The sequence shown here is derived from an EMBL/GenBank/DDBJ whole genome shotgun (WGS) entry which is preliminary data.</text>
</comment>
<dbReference type="EMBL" id="CAJHJT010000023">
    <property type="protein sequence ID" value="CAD7001741.1"/>
    <property type="molecule type" value="Genomic_DNA"/>
</dbReference>
<organism evidence="1 2">
    <name type="scientific">Ceratitis capitata</name>
    <name type="common">Mediterranean fruit fly</name>
    <name type="synonym">Tephritis capitata</name>
    <dbReference type="NCBI Taxonomy" id="7213"/>
    <lineage>
        <taxon>Eukaryota</taxon>
        <taxon>Metazoa</taxon>
        <taxon>Ecdysozoa</taxon>
        <taxon>Arthropoda</taxon>
        <taxon>Hexapoda</taxon>
        <taxon>Insecta</taxon>
        <taxon>Pterygota</taxon>
        <taxon>Neoptera</taxon>
        <taxon>Endopterygota</taxon>
        <taxon>Diptera</taxon>
        <taxon>Brachycera</taxon>
        <taxon>Muscomorpha</taxon>
        <taxon>Tephritoidea</taxon>
        <taxon>Tephritidae</taxon>
        <taxon>Ceratitis</taxon>
        <taxon>Ceratitis</taxon>
    </lineage>
</organism>
<proteinExistence type="predicted"/>